<evidence type="ECO:0000256" key="1">
    <source>
        <dbReference type="ARBA" id="ARBA00008898"/>
    </source>
</evidence>
<feature type="domain" description="Flavin reductase like" evidence="3">
    <location>
        <begin position="11"/>
        <end position="154"/>
    </location>
</feature>
<dbReference type="InterPro" id="IPR002563">
    <property type="entry name" value="Flavin_Rdtase-like_dom"/>
</dbReference>
<dbReference type="Proteomes" id="UP000540506">
    <property type="component" value="Unassembled WGS sequence"/>
</dbReference>
<comment type="similarity">
    <text evidence="1">Belongs to the non-flavoprotein flavin reductase family.</text>
</comment>
<dbReference type="Pfam" id="PF01613">
    <property type="entry name" value="Flavin_Reduct"/>
    <property type="match status" value="1"/>
</dbReference>
<dbReference type="GO" id="GO:0042602">
    <property type="term" value="F:riboflavin reductase (NADPH) activity"/>
    <property type="evidence" value="ECO:0007669"/>
    <property type="project" value="TreeGrafter"/>
</dbReference>
<dbReference type="GO" id="GO:0010181">
    <property type="term" value="F:FMN binding"/>
    <property type="evidence" value="ECO:0007669"/>
    <property type="project" value="InterPro"/>
</dbReference>
<dbReference type="PANTHER" id="PTHR30466:SF11">
    <property type="entry name" value="FLAVIN-DEPENDENT MONOOXYGENASE, REDUCTASE SUBUNIT HSAB"/>
    <property type="match status" value="1"/>
</dbReference>
<dbReference type="SMART" id="SM00903">
    <property type="entry name" value="Flavin_Reduct"/>
    <property type="match status" value="1"/>
</dbReference>
<evidence type="ECO:0000256" key="2">
    <source>
        <dbReference type="ARBA" id="ARBA00023002"/>
    </source>
</evidence>
<keyword evidence="2" id="KW-0560">Oxidoreductase</keyword>
<comment type="caution">
    <text evidence="4">The sequence shown here is derived from an EMBL/GenBank/DDBJ whole genome shotgun (WGS) entry which is preliminary data.</text>
</comment>
<organism evidence="4 5">
    <name type="scientific">Kitasatospora kifunensis</name>
    <name type="common">Streptomyces kifunensis</name>
    <dbReference type="NCBI Taxonomy" id="58351"/>
    <lineage>
        <taxon>Bacteria</taxon>
        <taxon>Bacillati</taxon>
        <taxon>Actinomycetota</taxon>
        <taxon>Actinomycetes</taxon>
        <taxon>Kitasatosporales</taxon>
        <taxon>Streptomycetaceae</taxon>
        <taxon>Kitasatospora</taxon>
    </lineage>
</organism>
<protein>
    <submittedName>
        <fullName evidence="4">Flavin reductase (DIM6/NTAB) family NADH-FMN oxidoreductase RutF</fullName>
    </submittedName>
</protein>
<sequence>MSSLAEFTTALAVVPSPVAVATTVDATGRRWGFTGSSFTSLSADPPLVLICLDRAASTHTAFTTCGHFMINILAEGQEAVARRFATSGIDRFSGDDMSVCEAGLPGLSDAAVRLVCSLHAVLEGGDHSILVGRVERTAVTGAAPLVYCGRTFTRLVPQPVTV</sequence>
<reference evidence="4 5" key="1">
    <citation type="submission" date="2020-08" db="EMBL/GenBank/DDBJ databases">
        <title>Sequencing the genomes of 1000 actinobacteria strains.</title>
        <authorList>
            <person name="Klenk H.-P."/>
        </authorList>
    </citation>
    <scope>NUCLEOTIDE SEQUENCE [LARGE SCALE GENOMIC DNA]</scope>
    <source>
        <strain evidence="4 5">DSM 41654</strain>
    </source>
</reference>
<name>A0A7W7VSX0_KITKI</name>
<evidence type="ECO:0000313" key="5">
    <source>
        <dbReference type="Proteomes" id="UP000540506"/>
    </source>
</evidence>
<dbReference type="RefSeq" id="WP_184933478.1">
    <property type="nucleotide sequence ID" value="NZ_JACHJV010000001.1"/>
</dbReference>
<dbReference type="Gene3D" id="2.30.110.10">
    <property type="entry name" value="Electron Transport, Fmn-binding Protein, Chain A"/>
    <property type="match status" value="1"/>
</dbReference>
<proteinExistence type="inferred from homology"/>
<gene>
    <name evidence="4" type="ORF">FHR34_000082</name>
</gene>
<dbReference type="InterPro" id="IPR050268">
    <property type="entry name" value="NADH-dep_flavin_reductase"/>
</dbReference>
<dbReference type="AlphaFoldDB" id="A0A7W7VSX0"/>
<keyword evidence="5" id="KW-1185">Reference proteome</keyword>
<dbReference type="PANTHER" id="PTHR30466">
    <property type="entry name" value="FLAVIN REDUCTASE"/>
    <property type="match status" value="1"/>
</dbReference>
<evidence type="ECO:0000259" key="3">
    <source>
        <dbReference type="SMART" id="SM00903"/>
    </source>
</evidence>
<accession>A0A7W7VSX0</accession>
<dbReference type="InterPro" id="IPR012349">
    <property type="entry name" value="Split_barrel_FMN-bd"/>
</dbReference>
<dbReference type="EMBL" id="JACHJV010000001">
    <property type="protein sequence ID" value="MBB4921089.1"/>
    <property type="molecule type" value="Genomic_DNA"/>
</dbReference>
<dbReference type="SUPFAM" id="SSF50475">
    <property type="entry name" value="FMN-binding split barrel"/>
    <property type="match status" value="1"/>
</dbReference>
<evidence type="ECO:0000313" key="4">
    <source>
        <dbReference type="EMBL" id="MBB4921089.1"/>
    </source>
</evidence>